<sequence length="196" mass="21589">MNQPQRLQPIPPPQLTAAQKDLFDNIVASISKDLDAGHSFITQNEEGAFVGPFNSWIHSPITGAAIWNLIKEMKRDEKLPQNLRQIAIVTAGSHFKANYEVYAHASMARQYFSEEQVDALSNGLLPQGLLLEEQLVYRVTKALVKGGPLADDLYAEGISILGQDKVIELIFLIGLYSLVSMCLNGFNVPVPATPQD</sequence>
<dbReference type="SUPFAM" id="SSF69118">
    <property type="entry name" value="AhpD-like"/>
    <property type="match status" value="1"/>
</dbReference>
<evidence type="ECO:0000313" key="1">
    <source>
        <dbReference type="EMBL" id="EHK50463.1"/>
    </source>
</evidence>
<dbReference type="InterPro" id="IPR029032">
    <property type="entry name" value="AhpD-like"/>
</dbReference>
<dbReference type="eggNOG" id="ENOG502SCHX">
    <property type="taxonomic scope" value="Eukaryota"/>
</dbReference>
<keyword evidence="2" id="KW-1185">Reference proteome</keyword>
<dbReference type="PANTHER" id="PTHR34846:SF11">
    <property type="entry name" value="4-CARBOXYMUCONOLACTONE DECARBOXYLASE FAMILY PROTEIN (AFU_ORTHOLOGUE AFUA_6G11590)"/>
    <property type="match status" value="1"/>
</dbReference>
<protein>
    <recommendedName>
        <fullName evidence="3">Carboxymuconolactone decarboxylase-like domain-containing protein</fullName>
    </recommendedName>
</protein>
<dbReference type="EMBL" id="ABDG02000014">
    <property type="protein sequence ID" value="EHK50463.1"/>
    <property type="molecule type" value="Genomic_DNA"/>
</dbReference>
<dbReference type="OrthoDB" id="4891767at2759"/>
<dbReference type="OMA" id="FDCAYEQ"/>
<organism evidence="1 2">
    <name type="scientific">Hypocrea atroviridis (strain ATCC 20476 / IMI 206040)</name>
    <name type="common">Trichoderma atroviride</name>
    <dbReference type="NCBI Taxonomy" id="452589"/>
    <lineage>
        <taxon>Eukaryota</taxon>
        <taxon>Fungi</taxon>
        <taxon>Dikarya</taxon>
        <taxon>Ascomycota</taxon>
        <taxon>Pezizomycotina</taxon>
        <taxon>Sordariomycetes</taxon>
        <taxon>Hypocreomycetidae</taxon>
        <taxon>Hypocreales</taxon>
        <taxon>Hypocreaceae</taxon>
        <taxon>Trichoderma</taxon>
    </lineage>
</organism>
<evidence type="ECO:0008006" key="3">
    <source>
        <dbReference type="Google" id="ProtNLM"/>
    </source>
</evidence>
<dbReference type="Gene3D" id="1.20.1290.10">
    <property type="entry name" value="AhpD-like"/>
    <property type="match status" value="1"/>
</dbReference>
<dbReference type="KEGG" id="tatv:25786347"/>
<name>G9NGQ2_HYPAI</name>
<reference evidence="1 2" key="1">
    <citation type="journal article" date="2011" name="Genome Biol.">
        <title>Comparative genome sequence analysis underscores mycoparasitism as the ancestral life style of Trichoderma.</title>
        <authorList>
            <person name="Kubicek C.P."/>
            <person name="Herrera-Estrella A."/>
            <person name="Seidl-Seiboth V."/>
            <person name="Martinez D.A."/>
            <person name="Druzhinina I.S."/>
            <person name="Thon M."/>
            <person name="Zeilinger S."/>
            <person name="Casas-Flores S."/>
            <person name="Horwitz B.A."/>
            <person name="Mukherjee P.K."/>
            <person name="Mukherjee M."/>
            <person name="Kredics L."/>
            <person name="Alcaraz L.D."/>
            <person name="Aerts A."/>
            <person name="Antal Z."/>
            <person name="Atanasova L."/>
            <person name="Cervantes-Badillo M.G."/>
            <person name="Challacombe J."/>
            <person name="Chertkov O."/>
            <person name="McCluskey K."/>
            <person name="Coulpier F."/>
            <person name="Deshpande N."/>
            <person name="von Doehren H."/>
            <person name="Ebbole D.J."/>
            <person name="Esquivel-Naranjo E.U."/>
            <person name="Fekete E."/>
            <person name="Flipphi M."/>
            <person name="Glaser F."/>
            <person name="Gomez-Rodriguez E.Y."/>
            <person name="Gruber S."/>
            <person name="Han C."/>
            <person name="Henrissat B."/>
            <person name="Hermosa R."/>
            <person name="Hernandez-Onate M."/>
            <person name="Karaffa L."/>
            <person name="Kosti I."/>
            <person name="Le Crom S."/>
            <person name="Lindquist E."/>
            <person name="Lucas S."/>
            <person name="Luebeck M."/>
            <person name="Luebeck P.S."/>
            <person name="Margeot A."/>
            <person name="Metz B."/>
            <person name="Misra M."/>
            <person name="Nevalainen H."/>
            <person name="Omann M."/>
            <person name="Packer N."/>
            <person name="Perrone G."/>
            <person name="Uresti-Rivera E.E."/>
            <person name="Salamov A."/>
            <person name="Schmoll M."/>
            <person name="Seiboth B."/>
            <person name="Shapiro H."/>
            <person name="Sukno S."/>
            <person name="Tamayo-Ramos J.A."/>
            <person name="Tisch D."/>
            <person name="Wiest A."/>
            <person name="Wilkinson H.H."/>
            <person name="Zhang M."/>
            <person name="Coutinho P.M."/>
            <person name="Kenerley C.M."/>
            <person name="Monte E."/>
            <person name="Baker S.E."/>
            <person name="Grigoriev I.V."/>
        </authorList>
    </citation>
    <scope>NUCLEOTIDE SEQUENCE [LARGE SCALE GENOMIC DNA]</scope>
    <source>
        <strain evidence="2">ATCC 20476 / IMI 206040</strain>
    </source>
</reference>
<gene>
    <name evidence="1" type="ORF">TRIATDRAFT_90357</name>
</gene>
<dbReference type="Proteomes" id="UP000005426">
    <property type="component" value="Unassembled WGS sequence"/>
</dbReference>
<dbReference type="PANTHER" id="PTHR34846">
    <property type="entry name" value="4-CARBOXYMUCONOLACTONE DECARBOXYLASE FAMILY PROTEIN (AFU_ORTHOLOGUE AFUA_6G11590)"/>
    <property type="match status" value="1"/>
</dbReference>
<comment type="caution">
    <text evidence="1">The sequence shown here is derived from an EMBL/GenBank/DDBJ whole genome shotgun (WGS) entry which is preliminary data.</text>
</comment>
<dbReference type="HOGENOM" id="CLU_082760_3_1_1"/>
<dbReference type="AlphaFoldDB" id="G9NGQ2"/>
<proteinExistence type="predicted"/>
<dbReference type="STRING" id="452589.G9NGQ2"/>
<accession>G9NGQ2</accession>
<dbReference type="GeneID" id="25786347"/>
<evidence type="ECO:0000313" key="2">
    <source>
        <dbReference type="Proteomes" id="UP000005426"/>
    </source>
</evidence>